<gene>
    <name evidence="1" type="ORF">L3X38_017144</name>
</gene>
<proteinExistence type="predicted"/>
<dbReference type="Gene3D" id="3.30.70.270">
    <property type="match status" value="1"/>
</dbReference>
<dbReference type="PANTHER" id="PTHR24559">
    <property type="entry name" value="TRANSPOSON TY3-I GAG-POL POLYPROTEIN"/>
    <property type="match status" value="1"/>
</dbReference>
<accession>A0AAD4W7L0</accession>
<dbReference type="EMBL" id="JAJFAZ020000003">
    <property type="protein sequence ID" value="KAI5337873.1"/>
    <property type="molecule type" value="Genomic_DNA"/>
</dbReference>
<evidence type="ECO:0000313" key="1">
    <source>
        <dbReference type="EMBL" id="KAI5337873.1"/>
    </source>
</evidence>
<dbReference type="AlphaFoldDB" id="A0AAD4W7L0"/>
<sequence>MLLFSWTKTWRSHYPDHRRPPYLEEQINDVFIRRALVDMGSSVNILPLYVLTAAGIPLSKIVQSQTSISGFGNKSEVTIGYIQVNLKVGPIQSLTKFYVVDMDVAYHALLGRPWLNKHKLVVSTYHKCVKGRIGLRPLCIPRNQALFNKNEAHNSEAEFYTECTGTRNPSKDFGTYLPSWTEIHDLSNEELITIVDRERNRHSEVWGLDRVLQESPKYGEEVAQMDSHKSPKDKTPMPCAFQEPMMAPMHMQDGLTAVVKQLEAINLSDDPFIQRPISISIHLTSEEKKALASLLKEFRDVFAWSYEEMPGLNPNLVSHTLNIDLGTKPVVQPRRNFHSKIENQIKVEIEKLLAARFIKPIKHPTWLANTVPMKKKIGVIRICTDYQDLNRACPKDEFPLPNMDILIDSTSGQGLLSFMDGFSGYNQIKMSPKDPKRQPFEHHTGISITQSCHSVSRMLMLPTKRL</sequence>
<evidence type="ECO:0000313" key="2">
    <source>
        <dbReference type="Proteomes" id="UP001054821"/>
    </source>
</evidence>
<comment type="caution">
    <text evidence="1">The sequence shown here is derived from an EMBL/GenBank/DDBJ whole genome shotgun (WGS) entry which is preliminary data.</text>
</comment>
<dbReference type="Gene3D" id="3.10.10.10">
    <property type="entry name" value="HIV Type 1 Reverse Transcriptase, subunit A, domain 1"/>
    <property type="match status" value="1"/>
</dbReference>
<dbReference type="CDD" id="cd00303">
    <property type="entry name" value="retropepsin_like"/>
    <property type="match status" value="1"/>
</dbReference>
<dbReference type="PANTHER" id="PTHR24559:SF439">
    <property type="entry name" value="RETROTRANSPOSON, UNCLASSIFIED-LIKE PROTEIN"/>
    <property type="match status" value="1"/>
</dbReference>
<dbReference type="Proteomes" id="UP001054821">
    <property type="component" value="Chromosome 3"/>
</dbReference>
<dbReference type="InterPro" id="IPR053134">
    <property type="entry name" value="RNA-dir_DNA_polymerase"/>
</dbReference>
<dbReference type="InterPro" id="IPR021109">
    <property type="entry name" value="Peptidase_aspartic_dom_sf"/>
</dbReference>
<dbReference type="SUPFAM" id="SSF56672">
    <property type="entry name" value="DNA/RNA polymerases"/>
    <property type="match status" value="1"/>
</dbReference>
<organism evidence="1 2">
    <name type="scientific">Prunus dulcis</name>
    <name type="common">Almond</name>
    <name type="synonym">Amygdalus dulcis</name>
    <dbReference type="NCBI Taxonomy" id="3755"/>
    <lineage>
        <taxon>Eukaryota</taxon>
        <taxon>Viridiplantae</taxon>
        <taxon>Streptophyta</taxon>
        <taxon>Embryophyta</taxon>
        <taxon>Tracheophyta</taxon>
        <taxon>Spermatophyta</taxon>
        <taxon>Magnoliopsida</taxon>
        <taxon>eudicotyledons</taxon>
        <taxon>Gunneridae</taxon>
        <taxon>Pentapetalae</taxon>
        <taxon>rosids</taxon>
        <taxon>fabids</taxon>
        <taxon>Rosales</taxon>
        <taxon>Rosaceae</taxon>
        <taxon>Amygdaloideae</taxon>
        <taxon>Amygdaleae</taxon>
        <taxon>Prunus</taxon>
    </lineage>
</organism>
<reference evidence="1 2" key="1">
    <citation type="journal article" date="2022" name="G3 (Bethesda)">
        <title>Whole-genome sequence and methylome profiling of the almond [Prunus dulcis (Mill.) D.A. Webb] cultivar 'Nonpareil'.</title>
        <authorList>
            <person name="D'Amico-Willman K.M."/>
            <person name="Ouma W.Z."/>
            <person name="Meulia T."/>
            <person name="Sideli G.M."/>
            <person name="Gradziel T.M."/>
            <person name="Fresnedo-Ramirez J."/>
        </authorList>
    </citation>
    <scope>NUCLEOTIDE SEQUENCE [LARGE SCALE GENOMIC DNA]</scope>
    <source>
        <strain evidence="1">Clone GOH B32 T37-40</strain>
    </source>
</reference>
<name>A0AAD4W7L0_PRUDU</name>
<protein>
    <recommendedName>
        <fullName evidence="3">Transposable element protein</fullName>
    </recommendedName>
</protein>
<dbReference type="InterPro" id="IPR043502">
    <property type="entry name" value="DNA/RNA_pol_sf"/>
</dbReference>
<keyword evidence="2" id="KW-1185">Reference proteome</keyword>
<dbReference type="InterPro" id="IPR043128">
    <property type="entry name" value="Rev_trsase/Diguanyl_cyclase"/>
</dbReference>
<evidence type="ECO:0008006" key="3">
    <source>
        <dbReference type="Google" id="ProtNLM"/>
    </source>
</evidence>
<dbReference type="Gene3D" id="2.40.70.10">
    <property type="entry name" value="Acid Proteases"/>
    <property type="match status" value="1"/>
</dbReference>
<dbReference type="SUPFAM" id="SSF50630">
    <property type="entry name" value="Acid proteases"/>
    <property type="match status" value="1"/>
</dbReference>